<dbReference type="EMBL" id="JARBJD010000295">
    <property type="protein sequence ID" value="KAK2944508.1"/>
    <property type="molecule type" value="Genomic_DNA"/>
</dbReference>
<keyword evidence="2" id="KW-1185">Reference proteome</keyword>
<proteinExistence type="predicted"/>
<reference evidence="1 2" key="1">
    <citation type="journal article" date="2022" name="bioRxiv">
        <title>Genomics of Preaxostyla Flagellates Illuminates Evolutionary Transitions and the Path Towards Mitochondrial Loss.</title>
        <authorList>
            <person name="Novak L.V.F."/>
            <person name="Treitli S.C."/>
            <person name="Pyrih J."/>
            <person name="Halakuc P."/>
            <person name="Pipaliya S.V."/>
            <person name="Vacek V."/>
            <person name="Brzon O."/>
            <person name="Soukal P."/>
            <person name="Eme L."/>
            <person name="Dacks J.B."/>
            <person name="Karnkowska A."/>
            <person name="Elias M."/>
            <person name="Hampl V."/>
        </authorList>
    </citation>
    <scope>NUCLEOTIDE SEQUENCE [LARGE SCALE GENOMIC DNA]</scope>
    <source>
        <strain evidence="1">NAU3</strain>
        <tissue evidence="1">Gut</tissue>
    </source>
</reference>
<gene>
    <name evidence="1" type="ORF">BLNAU_20557</name>
</gene>
<accession>A0ABQ9WYW1</accession>
<protein>
    <submittedName>
        <fullName evidence="1">Uncharacterized protein</fullName>
    </submittedName>
</protein>
<comment type="caution">
    <text evidence="1">The sequence shown here is derived from an EMBL/GenBank/DDBJ whole genome shotgun (WGS) entry which is preliminary data.</text>
</comment>
<dbReference type="Proteomes" id="UP001281761">
    <property type="component" value="Unassembled WGS sequence"/>
</dbReference>
<organism evidence="1 2">
    <name type="scientific">Blattamonas nauphoetae</name>
    <dbReference type="NCBI Taxonomy" id="2049346"/>
    <lineage>
        <taxon>Eukaryota</taxon>
        <taxon>Metamonada</taxon>
        <taxon>Preaxostyla</taxon>
        <taxon>Oxymonadida</taxon>
        <taxon>Blattamonas</taxon>
    </lineage>
</organism>
<sequence length="366" mass="40537">MFFFFTVLSASNFNTPNDLGIVPQNITYRNVDGLAKTATLALGFHNAGDVVKGNTVSLTFTPATNTNNAIYVSFTVKENLVEPNNTLFIPITNIGEEDNFQWDTRYELRHYENSADPSRGGLTYLYITLNSPPPPLIFDFILHGWTHYTVTCSLTTPAEADEAISVSFGDDFVKAGVTINGTIAAGSTSFSTDIDISNDPITDKFWRGVNHTIYSNGFTCYPKEFCPFDTTGLVASSKLTRADPTKPNGAIDTIVLTLQHEYLPAAFPDDATNTLGLLLLTPHGKEDYIMFYLNEGKKFKWTPAAGSLAVEYRYNHCKIPARSEVWAHLTINQDLRYENLPLFLEEGERSVACVMAALFAVLVIVF</sequence>
<evidence type="ECO:0000313" key="2">
    <source>
        <dbReference type="Proteomes" id="UP001281761"/>
    </source>
</evidence>
<evidence type="ECO:0000313" key="1">
    <source>
        <dbReference type="EMBL" id="KAK2944508.1"/>
    </source>
</evidence>
<name>A0ABQ9WYW1_9EUKA</name>